<name>A0ABM7W6G0_9BACT</name>
<dbReference type="CDD" id="cd02908">
    <property type="entry name" value="Macro_OAADPr_deacetylase"/>
    <property type="match status" value="1"/>
</dbReference>
<dbReference type="PROSITE" id="PS51154">
    <property type="entry name" value="MACRO"/>
    <property type="match status" value="1"/>
</dbReference>
<dbReference type="EMBL" id="AP025516">
    <property type="protein sequence ID" value="BDD86531.1"/>
    <property type="molecule type" value="Genomic_DNA"/>
</dbReference>
<keyword evidence="4" id="KW-1185">Reference proteome</keyword>
<evidence type="ECO:0000259" key="2">
    <source>
        <dbReference type="PROSITE" id="PS51154"/>
    </source>
</evidence>
<proteinExistence type="predicted"/>
<evidence type="ECO:0000313" key="3">
    <source>
        <dbReference type="EMBL" id="BDD86531.1"/>
    </source>
</evidence>
<reference evidence="3 4" key="1">
    <citation type="submission" date="2022-01" db="EMBL/GenBank/DDBJ databases">
        <title>Desulfofustis limnae sp. nov., a novel mesophilic sulfate-reducing bacterium isolated from marsh soil.</title>
        <authorList>
            <person name="Watanabe M."/>
            <person name="Takahashi A."/>
            <person name="Kojima H."/>
            <person name="Fukui M."/>
        </authorList>
    </citation>
    <scope>NUCLEOTIDE SEQUENCE [LARGE SCALE GENOMIC DNA]</scope>
    <source>
        <strain evidence="3 4">PPLL</strain>
    </source>
</reference>
<dbReference type="PANTHER" id="PTHR11106:SF27">
    <property type="entry name" value="MACRO DOMAIN-CONTAINING PROTEIN"/>
    <property type="match status" value="1"/>
</dbReference>
<dbReference type="InterPro" id="IPR043472">
    <property type="entry name" value="Macro_dom-like"/>
</dbReference>
<accession>A0ABM7W6G0</accession>
<dbReference type="NCBIfam" id="NF001664">
    <property type="entry name" value="PRK00431.1-6"/>
    <property type="match status" value="1"/>
</dbReference>
<sequence>MRIQLIKGDITTFACDAIVNAANSSLMGGGGVDGAIHRAAGPQLVEECKVITQRQGPCHPGQAVLTKGYNLVAAHVIHTVGPIWRGGTANEEATLRSCYENIVRLAHQHRLKTLAIPNISTGVYGFPKELAAQTVAAYFRGVREHERIIEIVTFVCFDDENLRLYRRSFSDLLEHNNHQEQLQKTLDRLQTELADREAALPAHSVRPHQIMVIEALEEEIAQVKQALDRLEAGDEPGPDKRE</sequence>
<keyword evidence="1" id="KW-0175">Coiled coil</keyword>
<dbReference type="PANTHER" id="PTHR11106">
    <property type="entry name" value="GANGLIOSIDE INDUCED DIFFERENTIATION ASSOCIATED PROTEIN 2-RELATED"/>
    <property type="match status" value="1"/>
</dbReference>
<dbReference type="SUPFAM" id="SSF52949">
    <property type="entry name" value="Macro domain-like"/>
    <property type="match status" value="1"/>
</dbReference>
<evidence type="ECO:0000313" key="4">
    <source>
        <dbReference type="Proteomes" id="UP000830055"/>
    </source>
</evidence>
<feature type="domain" description="Macro" evidence="2">
    <location>
        <begin position="1"/>
        <end position="173"/>
    </location>
</feature>
<dbReference type="Proteomes" id="UP000830055">
    <property type="component" value="Chromosome"/>
</dbReference>
<dbReference type="Gene3D" id="3.40.220.10">
    <property type="entry name" value="Leucine Aminopeptidase, subunit E, domain 1"/>
    <property type="match status" value="1"/>
</dbReference>
<dbReference type="SMART" id="SM00506">
    <property type="entry name" value="A1pp"/>
    <property type="match status" value="1"/>
</dbReference>
<dbReference type="InterPro" id="IPR002589">
    <property type="entry name" value="Macro_dom"/>
</dbReference>
<dbReference type="Pfam" id="PF01661">
    <property type="entry name" value="Macro"/>
    <property type="match status" value="1"/>
</dbReference>
<evidence type="ECO:0000256" key="1">
    <source>
        <dbReference type="SAM" id="Coils"/>
    </source>
</evidence>
<organism evidence="3 4">
    <name type="scientific">Desulfofustis limnaeus</name>
    <dbReference type="NCBI Taxonomy" id="2740163"/>
    <lineage>
        <taxon>Bacteria</taxon>
        <taxon>Pseudomonadati</taxon>
        <taxon>Thermodesulfobacteriota</taxon>
        <taxon>Desulfobulbia</taxon>
        <taxon>Desulfobulbales</taxon>
        <taxon>Desulfocapsaceae</taxon>
        <taxon>Desulfofustis</taxon>
    </lineage>
</organism>
<feature type="coiled-coil region" evidence="1">
    <location>
        <begin position="172"/>
        <end position="233"/>
    </location>
</feature>
<gene>
    <name evidence="3" type="ORF">DPPLL_08960</name>
</gene>
<protein>
    <recommendedName>
        <fullName evidence="2">Macro domain-containing protein</fullName>
    </recommendedName>
</protein>